<sequence length="473" mass="52651">MAHQLAFTSEDDDSSALFKRRRQASFDESDAVTGITSTVLSPAIHIVPPRHDSSRDRTNSEILHRKRRMGEDDRVTTCDSSDTLLDEDEEMRDDATYVDCDDLGSNDDDENVVESMVEVYKTGELIRAHVPEYWKRKNHFVRLWQSLAGRIEHGEGPTSPLRYLAGWTNENRKRERMAQKRRSLHTSSGSSIGEDRFWTGNGKRRRSSTADSTLDVATSNDDSMASKMTHRPISMSSSDIGDIRQSPRRNNKESGLPRYYPGGWPTPPGENDETDDDDDGDAAMNTEKDDCDLLISSELALDAQVMGPSVSEYFVLDRDRGPDVRDALVVTPESDDEYDDDEDAEYFHDFGSLLQSLHDVAKGCTSSICSPSSSAGFMSPTRPPIIVIDHDYNKRDNADNKIKISKDKEDGDDIAHGAGVDYDDCNLAPEFEDTSMTVENDGFEIVVRDGTCLSSSPIEGCGIVARMPSSFPT</sequence>
<dbReference type="EMBL" id="KV454289">
    <property type="protein sequence ID" value="ODQ76616.1"/>
    <property type="molecule type" value="Genomic_DNA"/>
</dbReference>
<dbReference type="OrthoDB" id="10465674at2759"/>
<organism evidence="2 3">
    <name type="scientific">Lipomyces starkeyi NRRL Y-11557</name>
    <dbReference type="NCBI Taxonomy" id="675824"/>
    <lineage>
        <taxon>Eukaryota</taxon>
        <taxon>Fungi</taxon>
        <taxon>Dikarya</taxon>
        <taxon>Ascomycota</taxon>
        <taxon>Saccharomycotina</taxon>
        <taxon>Lipomycetes</taxon>
        <taxon>Lipomycetales</taxon>
        <taxon>Lipomycetaceae</taxon>
        <taxon>Lipomyces</taxon>
    </lineage>
</organism>
<accession>A0A1E3QFZ4</accession>
<proteinExistence type="predicted"/>
<name>A0A1E3QFZ4_LIPST</name>
<dbReference type="AlphaFoldDB" id="A0A1E3QFZ4"/>
<keyword evidence="3" id="KW-1185">Reference proteome</keyword>
<dbReference type="Proteomes" id="UP000094385">
    <property type="component" value="Unassembled WGS sequence"/>
</dbReference>
<evidence type="ECO:0000256" key="1">
    <source>
        <dbReference type="SAM" id="MobiDB-lite"/>
    </source>
</evidence>
<evidence type="ECO:0000313" key="2">
    <source>
        <dbReference type="EMBL" id="ODQ76616.1"/>
    </source>
</evidence>
<reference evidence="2 3" key="1">
    <citation type="journal article" date="2016" name="Proc. Natl. Acad. Sci. U.S.A.">
        <title>Comparative genomics of biotechnologically important yeasts.</title>
        <authorList>
            <person name="Riley R."/>
            <person name="Haridas S."/>
            <person name="Wolfe K.H."/>
            <person name="Lopes M.R."/>
            <person name="Hittinger C.T."/>
            <person name="Goeker M."/>
            <person name="Salamov A.A."/>
            <person name="Wisecaver J.H."/>
            <person name="Long T.M."/>
            <person name="Calvey C.H."/>
            <person name="Aerts A.L."/>
            <person name="Barry K.W."/>
            <person name="Choi C."/>
            <person name="Clum A."/>
            <person name="Coughlan A.Y."/>
            <person name="Deshpande S."/>
            <person name="Douglass A.P."/>
            <person name="Hanson S.J."/>
            <person name="Klenk H.-P."/>
            <person name="LaButti K.M."/>
            <person name="Lapidus A."/>
            <person name="Lindquist E.A."/>
            <person name="Lipzen A.M."/>
            <person name="Meier-Kolthoff J.P."/>
            <person name="Ohm R.A."/>
            <person name="Otillar R.P."/>
            <person name="Pangilinan J.L."/>
            <person name="Peng Y."/>
            <person name="Rokas A."/>
            <person name="Rosa C.A."/>
            <person name="Scheuner C."/>
            <person name="Sibirny A.A."/>
            <person name="Slot J.C."/>
            <person name="Stielow J.B."/>
            <person name="Sun H."/>
            <person name="Kurtzman C.P."/>
            <person name="Blackwell M."/>
            <person name="Grigoriev I.V."/>
            <person name="Jeffries T.W."/>
        </authorList>
    </citation>
    <scope>NUCLEOTIDE SEQUENCE [LARGE SCALE GENOMIC DNA]</scope>
    <source>
        <strain evidence="2 3">NRRL Y-11557</strain>
    </source>
</reference>
<gene>
    <name evidence="2" type="ORF">LIPSTDRAFT_67565</name>
</gene>
<feature type="region of interest" description="Disordered" evidence="1">
    <location>
        <begin position="174"/>
        <end position="286"/>
    </location>
</feature>
<feature type="compositionally biased region" description="Acidic residues" evidence="1">
    <location>
        <begin position="270"/>
        <end position="281"/>
    </location>
</feature>
<feature type="compositionally biased region" description="Polar residues" evidence="1">
    <location>
        <begin position="209"/>
        <end position="223"/>
    </location>
</feature>
<evidence type="ECO:0000313" key="3">
    <source>
        <dbReference type="Proteomes" id="UP000094385"/>
    </source>
</evidence>
<protein>
    <submittedName>
        <fullName evidence="2">Uncharacterized protein</fullName>
    </submittedName>
</protein>